<evidence type="ECO:0000313" key="3">
    <source>
        <dbReference type="Proteomes" id="UP001227964"/>
    </source>
</evidence>
<evidence type="ECO:0008006" key="4">
    <source>
        <dbReference type="Google" id="ProtNLM"/>
    </source>
</evidence>
<evidence type="ECO:0000313" key="2">
    <source>
        <dbReference type="EMBL" id="MDL0430446.1"/>
    </source>
</evidence>
<keyword evidence="1" id="KW-0812">Transmembrane</keyword>
<sequence>MAERQELAGWRWGPFTFRVPFYHTRLCWSEFLQGLLVSAATGLALIPVMTAYFGLSFEEAVALSMVHAFLIASAVIIFGEPYAGGWITPALPLILAFVIGGYEDPSSRFQAMTALSLVFALLVFILGITGLGRRFVIWLPDTLKAGIILGAAIAALKRVFIDDAERFLLEQPIATTLACAICLIFTFSVPMQKLKARNRFFFMVGALGLLPGFLIAAMVGPFVGEVSFDIQWGFVVPPFAEAFAKASPLVNGWPSMEMIAQSIPLALIAYIILFGDIVTGNEVLRDGMQTRIDEHIDINLNRTHFSLSIRNALMGIFAPFFPTQGAVWTGVHVIVVQRWKQGPQAMGSLHSGLASYYLMGLPFIYFLLPLLTGLKPLLGIALSLTLVLTGFACAYIAMSIPRDNASRGTVVLIGAALAFFEPWIGLLIGVVATLVMVGWDRSPDPIPHDWHGGNERDGHGHPSDVFGCASVVLVQPDKSKQGHIRAINNPVRGDSNGR</sequence>
<comment type="caution">
    <text evidence="2">The sequence shown here is derived from an EMBL/GenBank/DDBJ whole genome shotgun (WGS) entry which is preliminary data.</text>
</comment>
<organism evidence="2 3">
    <name type="scientific">Marinobacter azerbaijanicus</name>
    <dbReference type="NCBI Taxonomy" id="3050455"/>
    <lineage>
        <taxon>Bacteria</taxon>
        <taxon>Pseudomonadati</taxon>
        <taxon>Pseudomonadota</taxon>
        <taxon>Gammaproteobacteria</taxon>
        <taxon>Pseudomonadales</taxon>
        <taxon>Marinobacteraceae</taxon>
        <taxon>Marinobacter</taxon>
    </lineage>
</organism>
<dbReference type="RefSeq" id="WP_285389248.1">
    <property type="nucleotide sequence ID" value="NZ_JASSVS010000002.1"/>
</dbReference>
<gene>
    <name evidence="2" type="ORF">QPM17_04880</name>
</gene>
<feature type="transmembrane region" description="Helical" evidence="1">
    <location>
        <begin position="353"/>
        <end position="371"/>
    </location>
</feature>
<feature type="transmembrane region" description="Helical" evidence="1">
    <location>
        <begin position="86"/>
        <end position="103"/>
    </location>
</feature>
<feature type="transmembrane region" description="Helical" evidence="1">
    <location>
        <begin position="173"/>
        <end position="189"/>
    </location>
</feature>
<accession>A0ABT7I8G7</accession>
<feature type="transmembrane region" description="Helical" evidence="1">
    <location>
        <begin position="201"/>
        <end position="223"/>
    </location>
</feature>
<feature type="transmembrane region" description="Helical" evidence="1">
    <location>
        <begin position="377"/>
        <end position="398"/>
    </location>
</feature>
<feature type="transmembrane region" description="Helical" evidence="1">
    <location>
        <begin position="61"/>
        <end position="79"/>
    </location>
</feature>
<proteinExistence type="predicted"/>
<keyword evidence="3" id="KW-1185">Reference proteome</keyword>
<feature type="transmembrane region" description="Helical" evidence="1">
    <location>
        <begin position="258"/>
        <end position="278"/>
    </location>
</feature>
<dbReference type="Proteomes" id="UP001227964">
    <property type="component" value="Unassembled WGS sequence"/>
</dbReference>
<dbReference type="EMBL" id="JASSVS010000002">
    <property type="protein sequence ID" value="MDL0430446.1"/>
    <property type="molecule type" value="Genomic_DNA"/>
</dbReference>
<protein>
    <recommendedName>
        <fullName evidence="4">Xanthine/uracil/vitamin C permease</fullName>
    </recommendedName>
</protein>
<keyword evidence="1" id="KW-0472">Membrane</keyword>
<reference evidence="2 3" key="1">
    <citation type="submission" date="2023-06" db="EMBL/GenBank/DDBJ databases">
        <title>Marinobacter azerbaijanicus a moderately halophilic, isolated from Urmia Lake in Azerbaijan region of Iran.</title>
        <authorList>
            <person name="Sanchez-Porro C."/>
            <person name="Aghdam E.M."/>
            <person name="Saheb S.M."/>
            <person name="Tarhriz V."/>
            <person name="Kazemi E."/>
            <person name="Ammozegar M.A."/>
            <person name="Ventosa A."/>
            <person name="Hejazi M.S."/>
        </authorList>
    </citation>
    <scope>NUCLEOTIDE SEQUENCE [LARGE SCALE GENOMIC DNA]</scope>
    <source>
        <strain evidence="2 3">TBZ242</strain>
    </source>
</reference>
<feature type="transmembrane region" description="Helical" evidence="1">
    <location>
        <begin position="109"/>
        <end position="131"/>
    </location>
</feature>
<feature type="transmembrane region" description="Helical" evidence="1">
    <location>
        <begin position="410"/>
        <end position="439"/>
    </location>
</feature>
<feature type="transmembrane region" description="Helical" evidence="1">
    <location>
        <begin position="35"/>
        <end position="55"/>
    </location>
</feature>
<name>A0ABT7I8G7_9GAMM</name>
<keyword evidence="1" id="KW-1133">Transmembrane helix</keyword>
<evidence type="ECO:0000256" key="1">
    <source>
        <dbReference type="SAM" id="Phobius"/>
    </source>
</evidence>